<dbReference type="PROSITE" id="PS50887">
    <property type="entry name" value="GGDEF"/>
    <property type="match status" value="1"/>
</dbReference>
<gene>
    <name evidence="7" type="ORF">BXT89_04495</name>
</gene>
<dbReference type="AlphaFoldDB" id="A0A1S8DHW7"/>
<feature type="coiled-coil region" evidence="5">
    <location>
        <begin position="238"/>
        <end position="265"/>
    </location>
</feature>
<reference evidence="7 8" key="1">
    <citation type="submission" date="2017-01" db="EMBL/GenBank/DDBJ databases">
        <title>Draft genome sequence of Pseudomonas pachastrellae type strain CCUG 46540T from a deep sea.</title>
        <authorList>
            <person name="Gomila M."/>
            <person name="Mulet M."/>
            <person name="Lalucat J."/>
            <person name="Garcia-Valdes E."/>
        </authorList>
    </citation>
    <scope>NUCLEOTIDE SEQUENCE [LARGE SCALE GENOMIC DNA]</scope>
    <source>
        <strain evidence="7 8">CCUG 46540</strain>
    </source>
</reference>
<dbReference type="STRING" id="254161.SAMN05216256_107153"/>
<keyword evidence="5" id="KW-0175">Coiled coil</keyword>
<dbReference type="Pfam" id="PF00990">
    <property type="entry name" value="GGDEF"/>
    <property type="match status" value="1"/>
</dbReference>
<dbReference type="GO" id="GO:1902201">
    <property type="term" value="P:negative regulation of bacterial-type flagellum-dependent cell motility"/>
    <property type="evidence" value="ECO:0007669"/>
    <property type="project" value="TreeGrafter"/>
</dbReference>
<evidence type="ECO:0000256" key="1">
    <source>
        <dbReference type="ARBA" id="ARBA00001946"/>
    </source>
</evidence>
<dbReference type="InterPro" id="IPR050469">
    <property type="entry name" value="Diguanylate_Cyclase"/>
</dbReference>
<comment type="catalytic activity">
    <reaction evidence="4">
        <text>2 GTP = 3',3'-c-di-GMP + 2 diphosphate</text>
        <dbReference type="Rhea" id="RHEA:24898"/>
        <dbReference type="ChEBI" id="CHEBI:33019"/>
        <dbReference type="ChEBI" id="CHEBI:37565"/>
        <dbReference type="ChEBI" id="CHEBI:58805"/>
        <dbReference type="EC" id="2.7.7.65"/>
    </reaction>
</comment>
<dbReference type="PANTHER" id="PTHR45138">
    <property type="entry name" value="REGULATORY COMPONENTS OF SENSORY TRANSDUCTION SYSTEM"/>
    <property type="match status" value="1"/>
</dbReference>
<organism evidence="7 8">
    <name type="scientific">Halopseudomonas pachastrellae</name>
    <dbReference type="NCBI Taxonomy" id="254161"/>
    <lineage>
        <taxon>Bacteria</taxon>
        <taxon>Pseudomonadati</taxon>
        <taxon>Pseudomonadota</taxon>
        <taxon>Gammaproteobacteria</taxon>
        <taxon>Pseudomonadales</taxon>
        <taxon>Pseudomonadaceae</taxon>
        <taxon>Halopseudomonas</taxon>
    </lineage>
</organism>
<dbReference type="CDD" id="cd01949">
    <property type="entry name" value="GGDEF"/>
    <property type="match status" value="1"/>
</dbReference>
<evidence type="ECO:0000313" key="8">
    <source>
        <dbReference type="Proteomes" id="UP000242847"/>
    </source>
</evidence>
<dbReference type="Gene3D" id="3.30.70.270">
    <property type="match status" value="1"/>
</dbReference>
<dbReference type="OrthoDB" id="9812260at2"/>
<comment type="cofactor">
    <cofactor evidence="1">
        <name>Mg(2+)</name>
        <dbReference type="ChEBI" id="CHEBI:18420"/>
    </cofactor>
</comment>
<dbReference type="SMART" id="SM00267">
    <property type="entry name" value="GGDEF"/>
    <property type="match status" value="1"/>
</dbReference>
<dbReference type="SUPFAM" id="SSF55073">
    <property type="entry name" value="Nucleotide cyclase"/>
    <property type="match status" value="1"/>
</dbReference>
<dbReference type="FunFam" id="3.30.70.270:FF:000001">
    <property type="entry name" value="Diguanylate cyclase domain protein"/>
    <property type="match status" value="1"/>
</dbReference>
<dbReference type="InterPro" id="IPR000160">
    <property type="entry name" value="GGDEF_dom"/>
</dbReference>
<dbReference type="InterPro" id="IPR043128">
    <property type="entry name" value="Rev_trsase/Diguanyl_cyclase"/>
</dbReference>
<keyword evidence="8" id="KW-1185">Reference proteome</keyword>
<evidence type="ECO:0000256" key="4">
    <source>
        <dbReference type="ARBA" id="ARBA00034247"/>
    </source>
</evidence>
<accession>A0A1S8DHW7</accession>
<dbReference type="Proteomes" id="UP000242847">
    <property type="component" value="Unassembled WGS sequence"/>
</dbReference>
<evidence type="ECO:0000256" key="2">
    <source>
        <dbReference type="ARBA" id="ARBA00004533"/>
    </source>
</evidence>
<dbReference type="RefSeq" id="WP_083725131.1">
    <property type="nucleotide sequence ID" value="NZ_FOUD01000007.1"/>
</dbReference>
<dbReference type="GO" id="GO:0005886">
    <property type="term" value="C:plasma membrane"/>
    <property type="evidence" value="ECO:0007669"/>
    <property type="project" value="UniProtKB-SubCell"/>
</dbReference>
<dbReference type="Gene3D" id="3.30.450.20">
    <property type="entry name" value="PAS domain"/>
    <property type="match status" value="1"/>
</dbReference>
<evidence type="ECO:0000313" key="7">
    <source>
        <dbReference type="EMBL" id="ONM44983.1"/>
    </source>
</evidence>
<evidence type="ECO:0000256" key="5">
    <source>
        <dbReference type="SAM" id="Coils"/>
    </source>
</evidence>
<dbReference type="EMBL" id="MUBC01000007">
    <property type="protein sequence ID" value="ONM44983.1"/>
    <property type="molecule type" value="Genomic_DNA"/>
</dbReference>
<evidence type="ECO:0000256" key="3">
    <source>
        <dbReference type="ARBA" id="ARBA00012528"/>
    </source>
</evidence>
<protein>
    <recommendedName>
        <fullName evidence="3">diguanylate cyclase</fullName>
        <ecNumber evidence="3">2.7.7.65</ecNumber>
    </recommendedName>
</protein>
<proteinExistence type="predicted"/>
<dbReference type="NCBIfam" id="TIGR00254">
    <property type="entry name" value="GGDEF"/>
    <property type="match status" value="1"/>
</dbReference>
<comment type="subcellular location">
    <subcellularLocation>
        <location evidence="2">Cell inner membrane</location>
    </subcellularLocation>
</comment>
<evidence type="ECO:0000259" key="6">
    <source>
        <dbReference type="PROSITE" id="PS50887"/>
    </source>
</evidence>
<dbReference type="GO" id="GO:0043709">
    <property type="term" value="P:cell adhesion involved in single-species biofilm formation"/>
    <property type="evidence" value="ECO:0007669"/>
    <property type="project" value="TreeGrafter"/>
</dbReference>
<dbReference type="GO" id="GO:0052621">
    <property type="term" value="F:diguanylate cyclase activity"/>
    <property type="evidence" value="ECO:0007669"/>
    <property type="project" value="UniProtKB-EC"/>
</dbReference>
<dbReference type="InterPro" id="IPR035965">
    <property type="entry name" value="PAS-like_dom_sf"/>
</dbReference>
<dbReference type="SUPFAM" id="SSF55785">
    <property type="entry name" value="PYP-like sensor domain (PAS domain)"/>
    <property type="match status" value="1"/>
</dbReference>
<comment type="caution">
    <text evidence="7">The sequence shown here is derived from an EMBL/GenBank/DDBJ whole genome shotgun (WGS) entry which is preliminary data.</text>
</comment>
<name>A0A1S8DHW7_9GAMM</name>
<dbReference type="PANTHER" id="PTHR45138:SF9">
    <property type="entry name" value="DIGUANYLATE CYCLASE DGCM-RELATED"/>
    <property type="match status" value="1"/>
</dbReference>
<sequence>MDETNQPLLQTGASQAALETVLDSLDALVYVADMQTHELLFLNAYGRARWGQVNNRTCWETLQQGQDGPCSFCNNHQLIDDQGQPAAVQVWEFRNTHNQRWYQCRDQAIRWPDGRLVRLEIATDISDIKRLQAQLRSAQHRAEQLAHEDALTGLANRRALFALGQSAIEQARRLGHPIALIGLDADHFKRVNDQHGHAAGDAVLKALAATLRSVTRASDVCARLGGEEFTVLSPGTDLAGATELAERLRQAIADLRVEYQGEQLLITCSFGVTASEQGAASLEQLLNIADIATYRAKHLGRNRVEVEHIIAVKQTE</sequence>
<dbReference type="InterPro" id="IPR029787">
    <property type="entry name" value="Nucleotide_cyclase"/>
</dbReference>
<dbReference type="EC" id="2.7.7.65" evidence="3"/>
<feature type="domain" description="GGDEF" evidence="6">
    <location>
        <begin position="176"/>
        <end position="309"/>
    </location>
</feature>